<protein>
    <submittedName>
        <fullName evidence="1">Uncharacterized protein</fullName>
    </submittedName>
</protein>
<evidence type="ECO:0000313" key="2">
    <source>
        <dbReference type="Proteomes" id="UP000067008"/>
    </source>
</evidence>
<name>A0AAD1BFC8_PREIN</name>
<accession>A0AAD1BFC8</accession>
<organism evidence="1 2">
    <name type="scientific">Prevotella intermedia</name>
    <dbReference type="NCBI Taxonomy" id="28131"/>
    <lineage>
        <taxon>Bacteria</taxon>
        <taxon>Pseudomonadati</taxon>
        <taxon>Bacteroidota</taxon>
        <taxon>Bacteroidia</taxon>
        <taxon>Bacteroidales</taxon>
        <taxon>Prevotellaceae</taxon>
        <taxon>Prevotella</taxon>
    </lineage>
</organism>
<reference evidence="1 2" key="1">
    <citation type="submission" date="2015-07" db="EMBL/GenBank/DDBJ databases">
        <title>Complete genome sequence of Prevotella intermedia strain 17-2.</title>
        <authorList>
            <person name="Nambu T."/>
        </authorList>
    </citation>
    <scope>NUCLEOTIDE SEQUENCE [LARGE SCALE GENOMIC DNA]</scope>
    <source>
        <strain evidence="1 2">17-2</strain>
    </source>
</reference>
<sequence length="39" mass="4569">MIGYQCAAVMLLLQYKMNNIKEIKDKKVLPKRNFGVLKQ</sequence>
<dbReference type="EMBL" id="AP014925">
    <property type="protein sequence ID" value="BAR95307.1"/>
    <property type="molecule type" value="Genomic_DNA"/>
</dbReference>
<dbReference type="Proteomes" id="UP000067008">
    <property type="component" value="Chromosome 2"/>
</dbReference>
<proteinExistence type="predicted"/>
<gene>
    <name evidence="1" type="ORF">PI172_0579</name>
</gene>
<evidence type="ECO:0000313" key="1">
    <source>
        <dbReference type="EMBL" id="BAR95307.1"/>
    </source>
</evidence>
<dbReference type="AlphaFoldDB" id="A0AAD1BFC8"/>